<dbReference type="RefSeq" id="WP_377943391.1">
    <property type="nucleotide sequence ID" value="NZ_JBHUCX010000029.1"/>
</dbReference>
<dbReference type="GO" id="GO:0032259">
    <property type="term" value="P:methylation"/>
    <property type="evidence" value="ECO:0007669"/>
    <property type="project" value="UniProtKB-KW"/>
</dbReference>
<feature type="domain" description="DNA methylase adenine-specific" evidence="4">
    <location>
        <begin position="327"/>
        <end position="585"/>
    </location>
</feature>
<protein>
    <submittedName>
        <fullName evidence="5">N-6 DNA methylase</fullName>
    </submittedName>
</protein>
<sequence>MIGTVRTNERSWAIDVISEINRLVATTSRSIKRAGGESTLTAQSTRLFPDVLLYGGDHNTNVLQGWELKMPDTPVTDPELIRNAKTKANLLRTNSFVLWNVCAAVLYIRGNDGEFHIYKTWDELRHIQSRDEVDGSAWRQMLQHMLIDLNGYLETNAIQSVSIIDALTEEGIIDFVLNLSPVVADHLRGVSTRDGDFDAYVSLWWLSAKHEYRDVDDKWYALARLILVNWLNKFIFAHILKTYHNAAGRVAQISDTTTVVEAEGIFSSISATCDFWNIFKPLLGERYLPKAVWHALVQINHLLLEFRFEQVSPTLLHQLLQKTVYASKRRVAGQFSTPPTLAALLVRLTMKDKTGTMFDPCCGTGTIARAAYQLKKAYQMPAKEALATVWASDKFAYPLQMATLALVDPDNIGQVMRIFRSDVTGLQAGQPVSLHDPYDGHEVVEQLPTFDSIATNLPFVQQEDFAKLNPDVDSINEEIGRLTGSTLDKLAPRSDLYAYLVFYLWKLVVDGGRIGLIVSNAWLGTAWGTQFQKVVRKFFDVELVMTSGKGKWFDNAAVVTNIVILRKRPDVTSKSDQPISFVTLNKSLAELNTDEVLDGAVAHALVGEGATSGSFVSKQVYSPQEIDEFEAMGALWSGLFADIKWMHAIEDRLIKVNKLFTIKRGEKSGWDPMFYPMENHGIEADYIKPVLKSSKSIDTLLAKADAKAFCCLADMDELQRKNHTGALAWIHKFERGVNKTGEPLIPVLKKLKGPNLHWYSMNNAAMADLVANVNYDKRLFIARLRERSFVNQRLIRFTKRDEAVDVDVCHALINSLIGLFYIEFLGFGRGQGALDLSAAKFQHQMMMLNPARLDETQKQKILLAFAPLLERSILPILEELEMADRNTFDDVVLEAFGLTAHKASIRDALQTLYRIRMSVKVAE</sequence>
<dbReference type="GO" id="GO:0008168">
    <property type="term" value="F:methyltransferase activity"/>
    <property type="evidence" value="ECO:0007669"/>
    <property type="project" value="UniProtKB-KW"/>
</dbReference>
<dbReference type="InterPro" id="IPR050953">
    <property type="entry name" value="N4_N6_ade-DNA_methylase"/>
</dbReference>
<evidence type="ECO:0000256" key="2">
    <source>
        <dbReference type="ARBA" id="ARBA00022679"/>
    </source>
</evidence>
<evidence type="ECO:0000256" key="3">
    <source>
        <dbReference type="ARBA" id="ARBA00022691"/>
    </source>
</evidence>
<evidence type="ECO:0000313" key="5">
    <source>
        <dbReference type="EMBL" id="MFD1675510.1"/>
    </source>
</evidence>
<evidence type="ECO:0000313" key="6">
    <source>
        <dbReference type="Proteomes" id="UP001597079"/>
    </source>
</evidence>
<dbReference type="EMBL" id="JBHUCX010000029">
    <property type="protein sequence ID" value="MFD1675510.1"/>
    <property type="molecule type" value="Genomic_DNA"/>
</dbReference>
<dbReference type="Gene3D" id="3.40.50.150">
    <property type="entry name" value="Vaccinia Virus protein VP39"/>
    <property type="match status" value="1"/>
</dbReference>
<gene>
    <name evidence="5" type="ORF">ACFSB2_12480</name>
</gene>
<organism evidence="5 6">
    <name type="scientific">Alicyclobacillus fodiniaquatilis</name>
    <dbReference type="NCBI Taxonomy" id="1661150"/>
    <lineage>
        <taxon>Bacteria</taxon>
        <taxon>Bacillati</taxon>
        <taxon>Bacillota</taxon>
        <taxon>Bacilli</taxon>
        <taxon>Bacillales</taxon>
        <taxon>Alicyclobacillaceae</taxon>
        <taxon>Alicyclobacillus</taxon>
    </lineage>
</organism>
<evidence type="ECO:0000256" key="1">
    <source>
        <dbReference type="ARBA" id="ARBA00022603"/>
    </source>
</evidence>
<dbReference type="InterPro" id="IPR003356">
    <property type="entry name" value="DNA_methylase_A-5"/>
</dbReference>
<dbReference type="PANTHER" id="PTHR33841">
    <property type="entry name" value="DNA METHYLTRANSFERASE YEEA-RELATED"/>
    <property type="match status" value="1"/>
</dbReference>
<name>A0ABW4JID4_9BACL</name>
<dbReference type="PANTHER" id="PTHR33841:SF5">
    <property type="entry name" value="DNA METHYLASE (MODIFICATION METHYLASE) (METHYLTRANSFERASE)-RELATED"/>
    <property type="match status" value="1"/>
</dbReference>
<proteinExistence type="predicted"/>
<dbReference type="InterPro" id="IPR029063">
    <property type="entry name" value="SAM-dependent_MTases_sf"/>
</dbReference>
<accession>A0ABW4JID4</accession>
<comment type="caution">
    <text evidence="5">The sequence shown here is derived from an EMBL/GenBank/DDBJ whole genome shotgun (WGS) entry which is preliminary data.</text>
</comment>
<dbReference type="Pfam" id="PF02384">
    <property type="entry name" value="N6_Mtase"/>
    <property type="match status" value="1"/>
</dbReference>
<dbReference type="PRINTS" id="PR00507">
    <property type="entry name" value="N12N6MTFRASE"/>
</dbReference>
<evidence type="ECO:0000259" key="4">
    <source>
        <dbReference type="Pfam" id="PF02384"/>
    </source>
</evidence>
<keyword evidence="1 5" id="KW-0489">Methyltransferase</keyword>
<reference evidence="6" key="1">
    <citation type="journal article" date="2019" name="Int. J. Syst. Evol. Microbiol.">
        <title>The Global Catalogue of Microorganisms (GCM) 10K type strain sequencing project: providing services to taxonomists for standard genome sequencing and annotation.</title>
        <authorList>
            <consortium name="The Broad Institute Genomics Platform"/>
            <consortium name="The Broad Institute Genome Sequencing Center for Infectious Disease"/>
            <person name="Wu L."/>
            <person name="Ma J."/>
        </authorList>
    </citation>
    <scope>NUCLEOTIDE SEQUENCE [LARGE SCALE GENOMIC DNA]</scope>
    <source>
        <strain evidence="6">CGMCC 1.12286</strain>
    </source>
</reference>
<keyword evidence="2" id="KW-0808">Transferase</keyword>
<dbReference type="SUPFAM" id="SSF53335">
    <property type="entry name" value="S-adenosyl-L-methionine-dependent methyltransferases"/>
    <property type="match status" value="1"/>
</dbReference>
<dbReference type="Proteomes" id="UP001597079">
    <property type="component" value="Unassembled WGS sequence"/>
</dbReference>
<keyword evidence="6" id="KW-1185">Reference proteome</keyword>
<keyword evidence="3" id="KW-0949">S-adenosyl-L-methionine</keyword>